<dbReference type="PANTHER" id="PTHR42781">
    <property type="entry name" value="SPERMIDINE/PUTRESCINE IMPORT ATP-BINDING PROTEIN POTA"/>
    <property type="match status" value="1"/>
</dbReference>
<dbReference type="Pfam" id="PF12857">
    <property type="entry name" value="TOBE_3"/>
    <property type="match status" value="1"/>
</dbReference>
<dbReference type="InterPro" id="IPR017871">
    <property type="entry name" value="ABC_transporter-like_CS"/>
</dbReference>
<dbReference type="InterPro" id="IPR003439">
    <property type="entry name" value="ABC_transporter-like_ATP-bd"/>
</dbReference>
<dbReference type="HOGENOM" id="CLU_000604_1_1_11"/>
<evidence type="ECO:0000313" key="6">
    <source>
        <dbReference type="Proteomes" id="UP000001213"/>
    </source>
</evidence>
<evidence type="ECO:0000256" key="3">
    <source>
        <dbReference type="ARBA" id="ARBA00022840"/>
    </source>
</evidence>
<dbReference type="InterPro" id="IPR050093">
    <property type="entry name" value="ABC_SmlMolc_Importer"/>
</dbReference>
<gene>
    <name evidence="5" type="ordered locus">Tpau_2304</name>
</gene>
<keyword evidence="6" id="KW-1185">Reference proteome</keyword>
<evidence type="ECO:0000259" key="4">
    <source>
        <dbReference type="PROSITE" id="PS50893"/>
    </source>
</evidence>
<protein>
    <submittedName>
        <fullName evidence="5">ABC transporter related protein</fullName>
    </submittedName>
</protein>
<evidence type="ECO:0000256" key="2">
    <source>
        <dbReference type="ARBA" id="ARBA00022741"/>
    </source>
</evidence>
<dbReference type="Pfam" id="PF00005">
    <property type="entry name" value="ABC_tran"/>
    <property type="match status" value="1"/>
</dbReference>
<dbReference type="RefSeq" id="WP_013126933.1">
    <property type="nucleotide sequence ID" value="NC_014158.1"/>
</dbReference>
<dbReference type="EMBL" id="CP001966">
    <property type="protein sequence ID" value="ADG78911.1"/>
    <property type="molecule type" value="Genomic_DNA"/>
</dbReference>
<dbReference type="InterPro" id="IPR024765">
    <property type="entry name" value="TOBE-like"/>
</dbReference>
<dbReference type="GO" id="GO:0005524">
    <property type="term" value="F:ATP binding"/>
    <property type="evidence" value="ECO:0007669"/>
    <property type="project" value="UniProtKB-KW"/>
</dbReference>
<dbReference type="AlphaFoldDB" id="D5UQE1"/>
<dbReference type="SUPFAM" id="SSF52540">
    <property type="entry name" value="P-loop containing nucleoside triphosphate hydrolases"/>
    <property type="match status" value="1"/>
</dbReference>
<dbReference type="InterPro" id="IPR003593">
    <property type="entry name" value="AAA+_ATPase"/>
</dbReference>
<evidence type="ECO:0000256" key="1">
    <source>
        <dbReference type="ARBA" id="ARBA00022448"/>
    </source>
</evidence>
<accession>D5UQE1</accession>
<keyword evidence="3" id="KW-0067">ATP-binding</keyword>
<sequence>MSLHAEVVAGARGVDATLVVERGCTVALLGPNGTGKSTIADAIAGLLRPDAGRITVDGTELFGPGRWVPPHRRPVALLGQSARLFPHLSVRANVAFAPRSAGMSRRTANAAADRWLAAVGATAFAERRPDELSGGQAQRVALARALAAEPSVLLLDEPLSALDVSARSTMRTLLREVLGDLTCVLITHDATDVVALADEAAVLDGGRIVERKPAADLLLSPTTPFAARLAGMNLLPEGDGAWVFGPDALSVSGPQTSTGTGDGAGLAGTVMEVTVVGGRCRVTSAVRVDGAGAPTVLVAELPADRHRELHPGDRVRLRPDAARVRRVATPAPVRP</sequence>
<dbReference type="GO" id="GO:0016887">
    <property type="term" value="F:ATP hydrolysis activity"/>
    <property type="evidence" value="ECO:0007669"/>
    <property type="project" value="InterPro"/>
</dbReference>
<keyword evidence="1" id="KW-0813">Transport</keyword>
<dbReference type="SMART" id="SM00382">
    <property type="entry name" value="AAA"/>
    <property type="match status" value="1"/>
</dbReference>
<proteinExistence type="predicted"/>
<reference evidence="6" key="1">
    <citation type="submission" date="2010-03" db="EMBL/GenBank/DDBJ databases">
        <title>The complete chromosome of Tsukamurella paurometabola DSM 20162.</title>
        <authorList>
            <consortium name="US DOE Joint Genome Institute (JGI-PGF)"/>
            <person name="Lucas S."/>
            <person name="Copeland A."/>
            <person name="Lapidus A."/>
            <person name="Glavina del Rio T."/>
            <person name="Dalin E."/>
            <person name="Tice H."/>
            <person name="Bruce D."/>
            <person name="Goodwin L."/>
            <person name="Pitluck S."/>
            <person name="Kyrpides N."/>
            <person name="Mavromatis K."/>
            <person name="Ivanova N."/>
            <person name="Mikhailova N."/>
            <person name="Munk A.C."/>
            <person name="Brettin T."/>
            <person name="Detter J.C."/>
            <person name="Tapia R."/>
            <person name="Han C."/>
            <person name="Larimer F."/>
            <person name="Land M."/>
            <person name="Hauser L."/>
            <person name="Markowitz V."/>
            <person name="Cheng J.-F."/>
            <person name="Hugenholtz P."/>
            <person name="Woyke T."/>
            <person name="Wu D."/>
            <person name="Jando M."/>
            <person name="Brambilla E."/>
            <person name="Klenk H.-P."/>
            <person name="Eisen J.A."/>
        </authorList>
    </citation>
    <scope>NUCLEOTIDE SEQUENCE [LARGE SCALE GENOMIC DNA]</scope>
    <source>
        <strain evidence="6">ATCC 8368 / DSM 20162 / CCUG 35730 / CIP 100753 / JCM 10117 / KCTC 9821 / NBRC 16120 / NCIMB 702349 / NCTC 13040</strain>
    </source>
</reference>
<feature type="domain" description="ABC transporter" evidence="4">
    <location>
        <begin position="3"/>
        <end position="230"/>
    </location>
</feature>
<dbReference type="KEGG" id="tpr:Tpau_2304"/>
<dbReference type="PROSITE" id="PS00211">
    <property type="entry name" value="ABC_TRANSPORTER_1"/>
    <property type="match status" value="1"/>
</dbReference>
<evidence type="ECO:0000313" key="5">
    <source>
        <dbReference type="EMBL" id="ADG78911.1"/>
    </source>
</evidence>
<dbReference type="Proteomes" id="UP000001213">
    <property type="component" value="Chromosome"/>
</dbReference>
<dbReference type="PANTHER" id="PTHR42781:SF4">
    <property type="entry name" value="SPERMIDINE_PUTRESCINE IMPORT ATP-BINDING PROTEIN POTA"/>
    <property type="match status" value="1"/>
</dbReference>
<dbReference type="STRING" id="521096.Tpau_2304"/>
<dbReference type="eggNOG" id="COG3842">
    <property type="taxonomic scope" value="Bacteria"/>
</dbReference>
<dbReference type="Gene3D" id="3.40.50.300">
    <property type="entry name" value="P-loop containing nucleotide triphosphate hydrolases"/>
    <property type="match status" value="1"/>
</dbReference>
<reference evidence="5 6" key="2">
    <citation type="journal article" date="2011" name="Stand. Genomic Sci.">
        <title>Complete genome sequence of Tsukamurella paurometabola type strain (no. 33).</title>
        <authorList>
            <person name="Munk A.C."/>
            <person name="Lapidus A."/>
            <person name="Lucas S."/>
            <person name="Nolan M."/>
            <person name="Tice H."/>
            <person name="Cheng J.F."/>
            <person name="Del Rio T.G."/>
            <person name="Goodwin L."/>
            <person name="Pitluck S."/>
            <person name="Liolios K."/>
            <person name="Huntemann M."/>
            <person name="Ivanova N."/>
            <person name="Mavromatis K."/>
            <person name="Mikhailova N."/>
            <person name="Pati A."/>
            <person name="Chen A."/>
            <person name="Palaniappan K."/>
            <person name="Tapia R."/>
            <person name="Han C."/>
            <person name="Land M."/>
            <person name="Hauser L."/>
            <person name="Chang Y.J."/>
            <person name="Jeffries C.D."/>
            <person name="Brettin T."/>
            <person name="Yasawong M."/>
            <person name="Brambilla E.M."/>
            <person name="Rohde M."/>
            <person name="Sikorski J."/>
            <person name="Goker M."/>
            <person name="Detter J.C."/>
            <person name="Woyke T."/>
            <person name="Bristow J."/>
            <person name="Eisen J.A."/>
            <person name="Markowitz V."/>
            <person name="Hugenholtz P."/>
            <person name="Kyrpides N.C."/>
            <person name="Klenk H.P."/>
        </authorList>
    </citation>
    <scope>NUCLEOTIDE SEQUENCE [LARGE SCALE GENOMIC DNA]</scope>
    <source>
        <strain evidence="6">ATCC 8368 / DSM 20162 / CCUG 35730 / CIP 100753 / JCM 10117 / KCTC 9821 / NBRC 16120 / NCIMB 702349 / NCTC 13040</strain>
    </source>
</reference>
<name>D5UQE1_TSUPD</name>
<keyword evidence="2" id="KW-0547">Nucleotide-binding</keyword>
<dbReference type="PROSITE" id="PS50893">
    <property type="entry name" value="ABC_TRANSPORTER_2"/>
    <property type="match status" value="1"/>
</dbReference>
<dbReference type="InterPro" id="IPR027417">
    <property type="entry name" value="P-loop_NTPase"/>
</dbReference>
<organism evidence="5 6">
    <name type="scientific">Tsukamurella paurometabola (strain ATCC 8368 / DSM 20162 / CCUG 35730 / CIP 100753 / JCM 10117 / KCTC 9821 / NBRC 16120 / NCIMB 702349 / NCTC 13040)</name>
    <name type="common">Corynebacterium paurometabolum</name>
    <dbReference type="NCBI Taxonomy" id="521096"/>
    <lineage>
        <taxon>Bacteria</taxon>
        <taxon>Bacillati</taxon>
        <taxon>Actinomycetota</taxon>
        <taxon>Actinomycetes</taxon>
        <taxon>Mycobacteriales</taxon>
        <taxon>Tsukamurellaceae</taxon>
        <taxon>Tsukamurella</taxon>
    </lineage>
</organism>